<dbReference type="Pfam" id="PF08308">
    <property type="entry name" value="PEGA"/>
    <property type="match status" value="1"/>
</dbReference>
<evidence type="ECO:0000256" key="1">
    <source>
        <dbReference type="SAM" id="Phobius"/>
    </source>
</evidence>
<organism evidence="3 4">
    <name type="scientific">Rarispira pelagica</name>
    <dbReference type="NCBI Taxonomy" id="3141764"/>
    <lineage>
        <taxon>Bacteria</taxon>
        <taxon>Pseudomonadati</taxon>
        <taxon>Spirochaetota</taxon>
        <taxon>Spirochaetia</taxon>
        <taxon>Winmispirales</taxon>
        <taxon>Winmispiraceae</taxon>
        <taxon>Rarispira</taxon>
    </lineage>
</organism>
<name>A0ABU9UFY5_9SPIR</name>
<feature type="domain" description="PEGA" evidence="2">
    <location>
        <begin position="303"/>
        <end position="346"/>
    </location>
</feature>
<feature type="transmembrane region" description="Helical" evidence="1">
    <location>
        <begin position="380"/>
        <end position="401"/>
    </location>
</feature>
<evidence type="ECO:0000313" key="4">
    <source>
        <dbReference type="Proteomes" id="UP001466331"/>
    </source>
</evidence>
<dbReference type="EMBL" id="JBCHKQ010000006">
    <property type="protein sequence ID" value="MEM5948895.1"/>
    <property type="molecule type" value="Genomic_DNA"/>
</dbReference>
<dbReference type="RefSeq" id="WP_420070346.1">
    <property type="nucleotide sequence ID" value="NZ_JBCHKQ010000006.1"/>
</dbReference>
<evidence type="ECO:0000259" key="2">
    <source>
        <dbReference type="Pfam" id="PF08308"/>
    </source>
</evidence>
<feature type="transmembrane region" description="Helical" evidence="1">
    <location>
        <begin position="432"/>
        <end position="451"/>
    </location>
</feature>
<keyword evidence="4" id="KW-1185">Reference proteome</keyword>
<reference evidence="3 4" key="1">
    <citation type="submission" date="2024-03" db="EMBL/GenBank/DDBJ databases">
        <title>Ignisphaera cupida sp. nov., a hyperthermophilic hydrolytic archaeon from a hot spring of Kamchatka, and proposal of Ignisphaeraceae fam. nov.</title>
        <authorList>
            <person name="Podosokorskaya O.A."/>
            <person name="Elcheninov A.G."/>
            <person name="Maltseva A.I."/>
            <person name="Zayulina K.S."/>
            <person name="Novikov A."/>
            <person name="Merkel A.Y."/>
        </authorList>
    </citation>
    <scope>NUCLEOTIDE SEQUENCE [LARGE SCALE GENOMIC DNA]</scope>
    <source>
        <strain evidence="3 4">38H-sp</strain>
    </source>
</reference>
<gene>
    <name evidence="3" type="ORF">WKV44_10120</name>
</gene>
<proteinExistence type="predicted"/>
<dbReference type="Proteomes" id="UP001466331">
    <property type="component" value="Unassembled WGS sequence"/>
</dbReference>
<keyword evidence="1" id="KW-0472">Membrane</keyword>
<keyword evidence="1" id="KW-0812">Transmembrane</keyword>
<sequence>MKKFFYVLIIFCFSFFLFCEEIPVPKEWKFAATPFTAKNDSAVSISASFPLLVMEKLSDIGVHILSKEEIKAYNEYQRKEIINKLSDSLNAKLAERDELLFSSDFFSRWNDRVKKNREIEEIRKKITDVDLLQDVNLDKVNMVLYKDNDSLPFLDTSSGIRKAMENNGVVFLISGQITVDEQYAVIDVSLYHFYLDSYIFSKRYAKKLEELDYLADDVAYDIASVFLGAVPASIRIKTDKNTAIYIDDKAVGIGEAYLYFLIPGQHRLALEARNKKRLVRDVVLKEGENTDIELIIEDESRRTIRIVSNPEAASVFVDGIFYGKTPCNVDVYSSSVIELRKDGYSSIYLSAANLGDKIDISFANPNIDWQKRVIEKRNKFYTSFGLFFLSLPVTVISYGLWEDSYTAYHAANQSLASNADDYYSKMNYAAGAYYGGLFLNTAFFVMTVYNLNDYLKSLDKL</sequence>
<keyword evidence="1" id="KW-1133">Transmembrane helix</keyword>
<accession>A0ABU9UFY5</accession>
<dbReference type="InterPro" id="IPR013229">
    <property type="entry name" value="PEGA"/>
</dbReference>
<protein>
    <submittedName>
        <fullName evidence="3">PEGA domain-containing protein</fullName>
    </submittedName>
</protein>
<evidence type="ECO:0000313" key="3">
    <source>
        <dbReference type="EMBL" id="MEM5948895.1"/>
    </source>
</evidence>
<comment type="caution">
    <text evidence="3">The sequence shown here is derived from an EMBL/GenBank/DDBJ whole genome shotgun (WGS) entry which is preliminary data.</text>
</comment>